<dbReference type="RefSeq" id="WP_189333709.1">
    <property type="nucleotide sequence ID" value="NZ_AP023356.1"/>
</dbReference>
<evidence type="ECO:0000256" key="2">
    <source>
        <dbReference type="SAM" id="Phobius"/>
    </source>
</evidence>
<evidence type="ECO:0000313" key="4">
    <source>
        <dbReference type="EMBL" id="BCJ45726.1"/>
    </source>
</evidence>
<feature type="transmembrane region" description="Helical" evidence="2">
    <location>
        <begin position="86"/>
        <end position="106"/>
    </location>
</feature>
<organism evidence="4 5">
    <name type="scientific">Actinoplanes ianthinogenes</name>
    <dbReference type="NCBI Taxonomy" id="122358"/>
    <lineage>
        <taxon>Bacteria</taxon>
        <taxon>Bacillati</taxon>
        <taxon>Actinomycetota</taxon>
        <taxon>Actinomycetes</taxon>
        <taxon>Micromonosporales</taxon>
        <taxon>Micromonosporaceae</taxon>
        <taxon>Actinoplanes</taxon>
    </lineage>
</organism>
<evidence type="ECO:0000256" key="1">
    <source>
        <dbReference type="SAM" id="MobiDB-lite"/>
    </source>
</evidence>
<keyword evidence="2" id="KW-0812">Transmembrane</keyword>
<protein>
    <submittedName>
        <fullName evidence="4">Phosphatidic acid phosphatase</fullName>
    </submittedName>
</protein>
<feature type="domain" description="Phosphatidic acid phosphatase type 2/haloperoxidase" evidence="3">
    <location>
        <begin position="89"/>
        <end position="206"/>
    </location>
</feature>
<dbReference type="Gene3D" id="1.20.144.10">
    <property type="entry name" value="Phosphatidic acid phosphatase type 2/haloperoxidase"/>
    <property type="match status" value="1"/>
</dbReference>
<accession>A0ABN6CL89</accession>
<dbReference type="Proteomes" id="UP000676967">
    <property type="component" value="Chromosome"/>
</dbReference>
<evidence type="ECO:0000259" key="3">
    <source>
        <dbReference type="Pfam" id="PF01569"/>
    </source>
</evidence>
<keyword evidence="2" id="KW-1133">Transmembrane helix</keyword>
<name>A0ABN6CL89_9ACTN</name>
<dbReference type="EMBL" id="AP023356">
    <property type="protein sequence ID" value="BCJ45726.1"/>
    <property type="molecule type" value="Genomic_DNA"/>
</dbReference>
<sequence>MKKYRFYLASMGAAFGLYALLTALIAVHFFIDTDIAVRDGIARDLPHWLISASKAAARLGQGGPLMYLSLVIAAAQSFRLKTVKHFALWACTSASLIMIVGSVKMYTRRGAPADPQPGAVEFFSKEPCGGPACQSFPSGHVANSVVWYGLILILLNHWASSQARRTILASAVSVTAVANVVSGHHWLSDSLGGMLAGSGILGFLLIADRANPRIWGWLDKRIFTSRRSGTTRPFREIGGMRPERSSGSPRGWQSPAQRTAPAGPH</sequence>
<evidence type="ECO:0000313" key="5">
    <source>
        <dbReference type="Proteomes" id="UP000676967"/>
    </source>
</evidence>
<feature type="region of interest" description="Disordered" evidence="1">
    <location>
        <begin position="230"/>
        <end position="265"/>
    </location>
</feature>
<proteinExistence type="predicted"/>
<dbReference type="InterPro" id="IPR036938">
    <property type="entry name" value="PAP2/HPO_sf"/>
</dbReference>
<reference evidence="4 5" key="1">
    <citation type="submission" date="2020-08" db="EMBL/GenBank/DDBJ databases">
        <title>Whole genome shotgun sequence of Actinoplanes ianthinogenes NBRC 13996.</title>
        <authorList>
            <person name="Komaki H."/>
            <person name="Tamura T."/>
        </authorList>
    </citation>
    <scope>NUCLEOTIDE SEQUENCE [LARGE SCALE GENOMIC DNA]</scope>
    <source>
        <strain evidence="4 5">NBRC 13996</strain>
    </source>
</reference>
<gene>
    <name evidence="4" type="ORF">Aiant_63830</name>
</gene>
<feature type="transmembrane region" description="Helical" evidence="2">
    <location>
        <begin position="7"/>
        <end position="31"/>
    </location>
</feature>
<dbReference type="Pfam" id="PF01569">
    <property type="entry name" value="PAP2"/>
    <property type="match status" value="1"/>
</dbReference>
<keyword evidence="2" id="KW-0472">Membrane</keyword>
<keyword evidence="5" id="KW-1185">Reference proteome</keyword>
<dbReference type="InterPro" id="IPR000326">
    <property type="entry name" value="PAP2/HPO"/>
</dbReference>
<dbReference type="SUPFAM" id="SSF48317">
    <property type="entry name" value="Acid phosphatase/Vanadium-dependent haloperoxidase"/>
    <property type="match status" value="1"/>
</dbReference>